<keyword evidence="8" id="KW-1185">Reference proteome</keyword>
<evidence type="ECO:0000256" key="4">
    <source>
        <dbReference type="ARBA" id="ARBA00022840"/>
    </source>
</evidence>
<comment type="similarity">
    <text evidence="1">Belongs to the ATP-dependent AMP-binding enzyme family.</text>
</comment>
<reference evidence="8" key="1">
    <citation type="submission" date="2016-05" db="EMBL/GenBank/DDBJ databases">
        <title>Comparative genomics of biotechnologically important yeasts.</title>
        <authorList>
            <consortium name="DOE Joint Genome Institute"/>
            <person name="Riley R."/>
            <person name="Haridas S."/>
            <person name="Wolfe K.H."/>
            <person name="Lopes M.R."/>
            <person name="Hittinger C.T."/>
            <person name="Goker M."/>
            <person name="Salamov A."/>
            <person name="Wisecaver J."/>
            <person name="Long T.M."/>
            <person name="Aerts A.L."/>
            <person name="Barry K."/>
            <person name="Choi C."/>
            <person name="Clum A."/>
            <person name="Coughlan A.Y."/>
            <person name="Deshpande S."/>
            <person name="Douglass A.P."/>
            <person name="Hanson S.J."/>
            <person name="Klenk H.-P."/>
            <person name="Labutti K."/>
            <person name="Lapidus A."/>
            <person name="Lindquist E."/>
            <person name="Lipzen A."/>
            <person name="Meier-Kolthoff J.P."/>
            <person name="Ohm R.A."/>
            <person name="Otillar R.P."/>
            <person name="Pangilinan J."/>
            <person name="Peng Y."/>
            <person name="Rokas A."/>
            <person name="Rosa C.A."/>
            <person name="Scheuner C."/>
            <person name="Sibirny A.A."/>
            <person name="Slot J.C."/>
            <person name="Stielow J.B."/>
            <person name="Sun H."/>
            <person name="Kurtzman C.P."/>
            <person name="Blackwell M."/>
            <person name="Grigoriev I.V."/>
            <person name="Jeffries T.W."/>
        </authorList>
    </citation>
    <scope>NUCLEOTIDE SEQUENCE [LARGE SCALE GENOMIC DNA]</scope>
    <source>
        <strain evidence="8">NRRL Y-2460</strain>
    </source>
</reference>
<keyword evidence="4" id="KW-0067">ATP-binding</keyword>
<proteinExistence type="inferred from homology"/>
<dbReference type="SUPFAM" id="SSF56801">
    <property type="entry name" value="Acetyl-CoA synthetase-like"/>
    <property type="match status" value="1"/>
</dbReference>
<evidence type="ECO:0000256" key="2">
    <source>
        <dbReference type="ARBA" id="ARBA00022598"/>
    </source>
</evidence>
<dbReference type="Pfam" id="PF00501">
    <property type="entry name" value="AMP-binding"/>
    <property type="match status" value="1"/>
</dbReference>
<keyword evidence="2" id="KW-0436">Ligase</keyword>
<dbReference type="GO" id="GO:0005811">
    <property type="term" value="C:lipid droplet"/>
    <property type="evidence" value="ECO:0007669"/>
    <property type="project" value="TreeGrafter"/>
</dbReference>
<protein>
    <recommendedName>
        <fullName evidence="6">AMP-dependent synthetase/ligase domain-containing protein</fullName>
    </recommendedName>
</protein>
<dbReference type="InterPro" id="IPR020845">
    <property type="entry name" value="AMP-binding_CS"/>
</dbReference>
<dbReference type="GO" id="GO:0005524">
    <property type="term" value="F:ATP binding"/>
    <property type="evidence" value="ECO:0007669"/>
    <property type="project" value="UniProtKB-KW"/>
</dbReference>
<gene>
    <name evidence="7" type="ORF">PACTADRAFT_39681</name>
</gene>
<dbReference type="PANTHER" id="PTHR43272">
    <property type="entry name" value="LONG-CHAIN-FATTY-ACID--COA LIGASE"/>
    <property type="match status" value="1"/>
</dbReference>
<evidence type="ECO:0000313" key="7">
    <source>
        <dbReference type="EMBL" id="ODV96933.1"/>
    </source>
</evidence>
<organism evidence="7 8">
    <name type="scientific">Pachysolen tannophilus NRRL Y-2460</name>
    <dbReference type="NCBI Taxonomy" id="669874"/>
    <lineage>
        <taxon>Eukaryota</taxon>
        <taxon>Fungi</taxon>
        <taxon>Dikarya</taxon>
        <taxon>Ascomycota</taxon>
        <taxon>Saccharomycotina</taxon>
        <taxon>Pichiomycetes</taxon>
        <taxon>Pachysolenaceae</taxon>
        <taxon>Pachysolen</taxon>
    </lineage>
</organism>
<dbReference type="GO" id="GO:0004467">
    <property type="term" value="F:long-chain fatty acid-CoA ligase activity"/>
    <property type="evidence" value="ECO:0007669"/>
    <property type="project" value="UniProtKB-EC"/>
</dbReference>
<keyword evidence="3" id="KW-0547">Nucleotide-binding</keyword>
<evidence type="ECO:0000259" key="6">
    <source>
        <dbReference type="Pfam" id="PF00501"/>
    </source>
</evidence>
<evidence type="ECO:0000256" key="1">
    <source>
        <dbReference type="ARBA" id="ARBA00006432"/>
    </source>
</evidence>
<dbReference type="EMBL" id="KV454012">
    <property type="protein sequence ID" value="ODV96933.1"/>
    <property type="molecule type" value="Genomic_DNA"/>
</dbReference>
<dbReference type="GO" id="GO:0005783">
    <property type="term" value="C:endoplasmic reticulum"/>
    <property type="evidence" value="ECO:0007669"/>
    <property type="project" value="TreeGrafter"/>
</dbReference>
<dbReference type="GO" id="GO:0005886">
    <property type="term" value="C:plasma membrane"/>
    <property type="evidence" value="ECO:0007669"/>
    <property type="project" value="TreeGrafter"/>
</dbReference>
<dbReference type="OrthoDB" id="1700726at2759"/>
<dbReference type="GO" id="GO:0035336">
    <property type="term" value="P:long-chain fatty-acyl-CoA metabolic process"/>
    <property type="evidence" value="ECO:0007669"/>
    <property type="project" value="TreeGrafter"/>
</dbReference>
<evidence type="ECO:0000256" key="3">
    <source>
        <dbReference type="ARBA" id="ARBA00022741"/>
    </source>
</evidence>
<dbReference type="Gene3D" id="3.40.50.12780">
    <property type="entry name" value="N-terminal domain of ligase-like"/>
    <property type="match status" value="1"/>
</dbReference>
<dbReference type="InterPro" id="IPR000873">
    <property type="entry name" value="AMP-dep_synth/lig_dom"/>
</dbReference>
<dbReference type="PROSITE" id="PS00455">
    <property type="entry name" value="AMP_BINDING"/>
    <property type="match status" value="1"/>
</dbReference>
<feature type="domain" description="AMP-dependent synthetase/ligase" evidence="6">
    <location>
        <begin position="86"/>
        <end position="518"/>
    </location>
</feature>
<name>A0A1E4TYT2_PACTA</name>
<dbReference type="PANTHER" id="PTHR43272:SF83">
    <property type="entry name" value="ACYL-COA SYNTHETASE LONG-CHAIN, ISOFORM J"/>
    <property type="match status" value="1"/>
</dbReference>
<comment type="catalytic activity">
    <reaction evidence="5">
        <text>a long-chain fatty acid + ATP + CoA = a long-chain fatty acyl-CoA + AMP + diphosphate</text>
        <dbReference type="Rhea" id="RHEA:15421"/>
        <dbReference type="ChEBI" id="CHEBI:30616"/>
        <dbReference type="ChEBI" id="CHEBI:33019"/>
        <dbReference type="ChEBI" id="CHEBI:57287"/>
        <dbReference type="ChEBI" id="CHEBI:57560"/>
        <dbReference type="ChEBI" id="CHEBI:83139"/>
        <dbReference type="ChEBI" id="CHEBI:456215"/>
        <dbReference type="EC" id="6.2.1.3"/>
    </reaction>
</comment>
<dbReference type="InterPro" id="IPR042099">
    <property type="entry name" value="ANL_N_sf"/>
</dbReference>
<sequence length="700" mass="77830">MVFLINVPVGEAREGETAPRRYYKAKDGAIEKPIDSKATTIYDFFLECADRYPEQKAMGTRSLIELHEEVKMVNKMVEGKMVEVEKNWVFYEYGHYNYINYKKLKNLIITYGKGLIKLGLKPNNVEKLHIFASTSAKWMQSFLAAQSQAIPVVTAYDTLGEKGLTHSLVQTESAAIFVDNDLLTKLVNPLKEAKNVKFIIHNEPVIESDTRYGGKIYKNAKLAIEKIQKLRPDITIVSFDDVIKLGEENFAEIDVHPPKPSDLSCIMYTSGSTGTPKGVVLNHENILAGVGGLSLIADRNLVKPGERVIAFLPLAHIFELAVELITLWWGATLGYANVKTLSEASCKNCLGDMKEFKPHAMVGVAAVWETVKKGIIAQIEKQPPLTQKIFWAAYKSKIAMKNYKIPGTFILDSLIFKKVKQATGGHLHVIMNGGSPISGDTQRFVSTLIAPMLLGYGLTETTANTTITPPEHFEYDVQGALTGAITVKLLDVPDAGYFAKNNQGEVAIRGKCVTPEYYLNEEETKNAFNDEGWFTTGDIAEWTSTGQLKVIDRKKNLVKTLNGEYIALEKLESVYRSNKYVQNICCYADQTKVKPIGIVVPHEANLKALAVQLGICKSESEFELTTAVVNEKLESAVNKSLVETGKQQGLTGIELLLGVVLLDEEWTTQNGFVSSAQKLQRKKILESCKERVDLLYSHNQ</sequence>
<accession>A0A1E4TYT2</accession>
<evidence type="ECO:0000313" key="8">
    <source>
        <dbReference type="Proteomes" id="UP000094236"/>
    </source>
</evidence>
<evidence type="ECO:0000256" key="5">
    <source>
        <dbReference type="ARBA" id="ARBA00036813"/>
    </source>
</evidence>
<dbReference type="STRING" id="669874.A0A1E4TYT2"/>
<dbReference type="AlphaFoldDB" id="A0A1E4TYT2"/>
<dbReference type="Proteomes" id="UP000094236">
    <property type="component" value="Unassembled WGS sequence"/>
</dbReference>